<dbReference type="GO" id="GO:0030145">
    <property type="term" value="F:manganese ion binding"/>
    <property type="evidence" value="ECO:0007669"/>
    <property type="project" value="InterPro"/>
</dbReference>
<keyword evidence="3" id="KW-0378">Hydrolase</keyword>
<dbReference type="EC" id="3.1.3.48" evidence="2"/>
<dbReference type="EMBL" id="CP001083">
    <property type="protein sequence ID" value="ACQ51708.1"/>
    <property type="molecule type" value="Genomic_DNA"/>
</dbReference>
<name>A0A3F2ZRR4_CLOB6</name>
<dbReference type="PANTHER" id="PTHR39181:SF1">
    <property type="entry name" value="TYROSINE-PROTEIN PHOSPHATASE YWQE"/>
    <property type="match status" value="1"/>
</dbReference>
<dbReference type="InterPro" id="IPR016195">
    <property type="entry name" value="Pol/histidinol_Pase-like"/>
</dbReference>
<sequence>MIDIHSHIMPSVDDGANDLDYSLKMLKMAEESGTKKIVATPHYYMGRYEEKYFNIKKHVEQLNEISKKNNINIEIFLGQEVLIHKKTIEFYEVGYIGTINNTSYMLVEFPMTTWENYYMDVLYELKVRGINPIIAHPERYKFIHENICNINKFIDEEYLVQINTGSIEGIFGKDVQKISKEFIKNKICNFIGSDAHSLNIRNPDMNKGAKIIKTMDKSLYDEIIINSNNLLENKEIIRSYNKIERKKNIFSFLKNMI</sequence>
<evidence type="ECO:0000313" key="7">
    <source>
        <dbReference type="Proteomes" id="UP000002333"/>
    </source>
</evidence>
<dbReference type="PANTHER" id="PTHR39181">
    <property type="entry name" value="TYROSINE-PROTEIN PHOSPHATASE YWQE"/>
    <property type="match status" value="1"/>
</dbReference>
<evidence type="ECO:0000256" key="4">
    <source>
        <dbReference type="ARBA" id="ARBA00022912"/>
    </source>
</evidence>
<reference evidence="7" key="2">
    <citation type="submission" date="2008-05" db="EMBL/GenBank/DDBJ databases">
        <title>Genome sequence of Clostridium botulinum Ba4 strain 657.</title>
        <authorList>
            <person name="Shrivastava S."/>
            <person name="Brown J.L."/>
            <person name="Bruce D."/>
            <person name="Detter C."/>
            <person name="Munk C."/>
            <person name="Smith L.A."/>
            <person name="Smith T.J."/>
            <person name="Sutton G."/>
            <person name="Brettin T.S."/>
        </authorList>
    </citation>
    <scope>NUCLEOTIDE SEQUENCE [LARGE SCALE GENOMIC DNA]</scope>
    <source>
        <strain evidence="7">657 / Type Ba4</strain>
    </source>
</reference>
<dbReference type="KEGG" id="cbi:CLJ_B2918"/>
<evidence type="ECO:0000256" key="3">
    <source>
        <dbReference type="ARBA" id="ARBA00022801"/>
    </source>
</evidence>
<dbReference type="Pfam" id="PF19567">
    <property type="entry name" value="CpsB_CapC"/>
    <property type="match status" value="1"/>
</dbReference>
<evidence type="ECO:0000256" key="5">
    <source>
        <dbReference type="ARBA" id="ARBA00051722"/>
    </source>
</evidence>
<accession>A0A3F2ZRR4</accession>
<dbReference type="SUPFAM" id="SSF89550">
    <property type="entry name" value="PHP domain-like"/>
    <property type="match status" value="1"/>
</dbReference>
<evidence type="ECO:0000313" key="6">
    <source>
        <dbReference type="EMBL" id="ACQ51708.1"/>
    </source>
</evidence>
<proteinExistence type="inferred from homology"/>
<gene>
    <name evidence="6" type="ordered locus">CLJ_B2918</name>
</gene>
<protein>
    <recommendedName>
        <fullName evidence="2">protein-tyrosine-phosphatase</fullName>
        <ecNumber evidence="2">3.1.3.48</ecNumber>
    </recommendedName>
</protein>
<dbReference type="PIRSF" id="PIRSF016557">
    <property type="entry name" value="Caps_synth_CpsB"/>
    <property type="match status" value="1"/>
</dbReference>
<dbReference type="AlphaFoldDB" id="A0A3F2ZRR4"/>
<organism evidence="6 7">
    <name type="scientific">Clostridium botulinum (strain 657 / Type Ba4)</name>
    <dbReference type="NCBI Taxonomy" id="515621"/>
    <lineage>
        <taxon>Bacteria</taxon>
        <taxon>Bacillati</taxon>
        <taxon>Bacillota</taxon>
        <taxon>Clostridia</taxon>
        <taxon>Eubacteriales</taxon>
        <taxon>Clostridiaceae</taxon>
        <taxon>Clostridium</taxon>
    </lineage>
</organism>
<dbReference type="Gene3D" id="3.20.20.140">
    <property type="entry name" value="Metal-dependent hydrolases"/>
    <property type="match status" value="1"/>
</dbReference>
<comment type="similarity">
    <text evidence="1">Belongs to the metallo-dependent hydrolases superfamily. CpsB/CapC family.</text>
</comment>
<evidence type="ECO:0000256" key="2">
    <source>
        <dbReference type="ARBA" id="ARBA00013064"/>
    </source>
</evidence>
<dbReference type="GO" id="GO:0004725">
    <property type="term" value="F:protein tyrosine phosphatase activity"/>
    <property type="evidence" value="ECO:0007669"/>
    <property type="project" value="UniProtKB-EC"/>
</dbReference>
<comment type="catalytic activity">
    <reaction evidence="5">
        <text>O-phospho-L-tyrosyl-[protein] + H2O = L-tyrosyl-[protein] + phosphate</text>
        <dbReference type="Rhea" id="RHEA:10684"/>
        <dbReference type="Rhea" id="RHEA-COMP:10136"/>
        <dbReference type="Rhea" id="RHEA-COMP:20101"/>
        <dbReference type="ChEBI" id="CHEBI:15377"/>
        <dbReference type="ChEBI" id="CHEBI:43474"/>
        <dbReference type="ChEBI" id="CHEBI:46858"/>
        <dbReference type="ChEBI" id="CHEBI:61978"/>
        <dbReference type="EC" id="3.1.3.48"/>
    </reaction>
</comment>
<evidence type="ECO:0000256" key="1">
    <source>
        <dbReference type="ARBA" id="ARBA00005750"/>
    </source>
</evidence>
<dbReference type="RefSeq" id="WP_012720457.1">
    <property type="nucleotide sequence ID" value="NC_012658.1"/>
</dbReference>
<reference evidence="6 7" key="1">
    <citation type="journal article" date="2007" name="PLoS ONE">
        <title>Analysis of the neurotoxin complex genes in Clostridium botulinum A1-A4 and B1 strains: BoNT/A3, /Ba4 and /B1 clusters are located within plasmids.</title>
        <authorList>
            <person name="Smith T.J."/>
            <person name="Hill K.K."/>
            <person name="Foley B.T."/>
            <person name="Detter J.C."/>
            <person name="Munk A.C."/>
            <person name="Bruce D.C."/>
            <person name="Doggett N.A."/>
            <person name="Smith L.A."/>
            <person name="Marks J.D."/>
            <person name="Xie G."/>
            <person name="Brettin T.S."/>
        </authorList>
    </citation>
    <scope>NUCLEOTIDE SEQUENCE [LARGE SCALE GENOMIC DNA]</scope>
    <source>
        <strain evidence="7">657 / Type Ba4</strain>
    </source>
</reference>
<dbReference type="InterPro" id="IPR016667">
    <property type="entry name" value="Caps_polysacc_synth_CpsB/CapC"/>
</dbReference>
<dbReference type="Proteomes" id="UP000002333">
    <property type="component" value="Chromosome"/>
</dbReference>
<keyword evidence="4" id="KW-0904">Protein phosphatase</keyword>